<dbReference type="InterPro" id="IPR013766">
    <property type="entry name" value="Thioredoxin_domain"/>
</dbReference>
<dbReference type="PROSITE" id="PS00194">
    <property type="entry name" value="THIOREDOXIN_1"/>
    <property type="match status" value="1"/>
</dbReference>
<feature type="domain" description="Thioredoxin" evidence="2">
    <location>
        <begin position="46"/>
        <end position="180"/>
    </location>
</feature>
<dbReference type="EMBL" id="MN738986">
    <property type="protein sequence ID" value="QHT34110.1"/>
    <property type="molecule type" value="Genomic_DNA"/>
</dbReference>
<evidence type="ECO:0000256" key="1">
    <source>
        <dbReference type="SAM" id="Phobius"/>
    </source>
</evidence>
<dbReference type="PANTHER" id="PTHR45815:SF3">
    <property type="entry name" value="PROTEIN DISULFIDE-ISOMERASE A6"/>
    <property type="match status" value="1"/>
</dbReference>
<keyword evidence="1" id="KW-0472">Membrane</keyword>
<accession>A0A6C0F149</accession>
<dbReference type="GO" id="GO:0034976">
    <property type="term" value="P:response to endoplasmic reticulum stress"/>
    <property type="evidence" value="ECO:0007669"/>
    <property type="project" value="TreeGrafter"/>
</dbReference>
<evidence type="ECO:0000313" key="3">
    <source>
        <dbReference type="EMBL" id="QHT34110.1"/>
    </source>
</evidence>
<dbReference type="GO" id="GO:0015035">
    <property type="term" value="F:protein-disulfide reductase activity"/>
    <property type="evidence" value="ECO:0007669"/>
    <property type="project" value="TreeGrafter"/>
</dbReference>
<feature type="transmembrane region" description="Helical" evidence="1">
    <location>
        <begin position="23"/>
        <end position="41"/>
    </location>
</feature>
<dbReference type="AlphaFoldDB" id="A0A6C0F149"/>
<keyword evidence="1" id="KW-1133">Transmembrane helix</keyword>
<dbReference type="InterPro" id="IPR036249">
    <property type="entry name" value="Thioredoxin-like_sf"/>
</dbReference>
<dbReference type="GO" id="GO:0005788">
    <property type="term" value="C:endoplasmic reticulum lumen"/>
    <property type="evidence" value="ECO:0007669"/>
    <property type="project" value="TreeGrafter"/>
</dbReference>
<proteinExistence type="predicted"/>
<protein>
    <recommendedName>
        <fullName evidence="2">Thioredoxin domain-containing protein</fullName>
    </recommendedName>
</protein>
<dbReference type="PROSITE" id="PS51352">
    <property type="entry name" value="THIOREDOXIN_2"/>
    <property type="match status" value="1"/>
</dbReference>
<organism evidence="3">
    <name type="scientific">viral metagenome</name>
    <dbReference type="NCBI Taxonomy" id="1070528"/>
    <lineage>
        <taxon>unclassified sequences</taxon>
        <taxon>metagenomes</taxon>
        <taxon>organismal metagenomes</taxon>
    </lineage>
</organism>
<dbReference type="Pfam" id="PF00085">
    <property type="entry name" value="Thioredoxin"/>
    <property type="match status" value="1"/>
</dbReference>
<dbReference type="CDD" id="cd02961">
    <property type="entry name" value="PDI_a_family"/>
    <property type="match status" value="1"/>
</dbReference>
<dbReference type="SUPFAM" id="SSF52833">
    <property type="entry name" value="Thioredoxin-like"/>
    <property type="match status" value="1"/>
</dbReference>
<dbReference type="Gene3D" id="3.40.30.10">
    <property type="entry name" value="Glutaredoxin"/>
    <property type="match status" value="1"/>
</dbReference>
<name>A0A6C0F149_9ZZZZ</name>
<dbReference type="InterPro" id="IPR017937">
    <property type="entry name" value="Thioredoxin_CS"/>
</dbReference>
<reference evidence="3" key="1">
    <citation type="journal article" date="2020" name="Nature">
        <title>Giant virus diversity and host interactions through global metagenomics.</title>
        <authorList>
            <person name="Schulz F."/>
            <person name="Roux S."/>
            <person name="Paez-Espino D."/>
            <person name="Jungbluth S."/>
            <person name="Walsh D.A."/>
            <person name="Denef V.J."/>
            <person name="McMahon K.D."/>
            <person name="Konstantinidis K.T."/>
            <person name="Eloe-Fadrosh E.A."/>
            <person name="Kyrpides N.C."/>
            <person name="Woyke T."/>
        </authorList>
    </citation>
    <scope>NUCLEOTIDE SEQUENCE</scope>
    <source>
        <strain evidence="3">GVMAG-M-3300009161-52</strain>
    </source>
</reference>
<evidence type="ECO:0000259" key="2">
    <source>
        <dbReference type="PROSITE" id="PS51352"/>
    </source>
</evidence>
<dbReference type="PANTHER" id="PTHR45815">
    <property type="entry name" value="PROTEIN DISULFIDE-ISOMERASE A6"/>
    <property type="match status" value="1"/>
</dbReference>
<keyword evidence="1" id="KW-0812">Transmembrane</keyword>
<sequence length="180" mass="20302">MPSNNNTSKSSNSSLSFGKGKNSMAILALVILIVIIVVAYYHMYKSNRGEGFTDDEDEDEAEYEDEFKMNSRSDFTDGPPNLTPKSGECIVALFYADWCPHCVKFKPDFKKAKAAMDGKMHKSKTMRFEMVDCDKYKDLSKKYDVSGFPTVKLLNGNGADVEYDGERSYEGLKKYLVTND</sequence>